<feature type="compositionally biased region" description="Polar residues" evidence="1">
    <location>
        <begin position="307"/>
        <end position="329"/>
    </location>
</feature>
<feature type="compositionally biased region" description="Basic and acidic residues" evidence="1">
    <location>
        <begin position="63"/>
        <end position="75"/>
    </location>
</feature>
<dbReference type="Proteomes" id="UP001345963">
    <property type="component" value="Unassembled WGS sequence"/>
</dbReference>
<dbReference type="EMBL" id="JAHUTI010079402">
    <property type="protein sequence ID" value="MED6257641.1"/>
    <property type="molecule type" value="Genomic_DNA"/>
</dbReference>
<evidence type="ECO:0000313" key="2">
    <source>
        <dbReference type="EMBL" id="MED6257641.1"/>
    </source>
</evidence>
<feature type="region of interest" description="Disordered" evidence="1">
    <location>
        <begin position="21"/>
        <end position="41"/>
    </location>
</feature>
<feature type="region of interest" description="Disordered" evidence="1">
    <location>
        <begin position="307"/>
        <end position="363"/>
    </location>
</feature>
<protein>
    <submittedName>
        <fullName evidence="2">Uncharacterized protein</fullName>
    </submittedName>
</protein>
<reference evidence="2 3" key="1">
    <citation type="submission" date="2021-07" db="EMBL/GenBank/DDBJ databases">
        <authorList>
            <person name="Palmer J.M."/>
        </authorList>
    </citation>
    <scope>NUCLEOTIDE SEQUENCE [LARGE SCALE GENOMIC DNA]</scope>
    <source>
        <strain evidence="2 3">AT_MEX2019</strain>
        <tissue evidence="2">Muscle</tissue>
    </source>
</reference>
<feature type="region of interest" description="Disordered" evidence="1">
    <location>
        <begin position="63"/>
        <end position="145"/>
    </location>
</feature>
<accession>A0ABU7C634</accession>
<keyword evidence="3" id="KW-1185">Reference proteome</keyword>
<proteinExistence type="predicted"/>
<feature type="compositionally biased region" description="Polar residues" evidence="1">
    <location>
        <begin position="31"/>
        <end position="40"/>
    </location>
</feature>
<name>A0ABU7C634_9TELE</name>
<sequence length="363" mass="37732">MSTGCLLAWVWQNTVTMRPPRHVLHPGPASKPTTRTVGTSQEKDLATVKEMITLWEYLRRVAEKSSGQAREKEEQQSPFWGSRLAIPPLGTGRRRHTPCAAERSVRQAREAKEQRTPFWGTRLAIPLPGSQPCSSDHPVSPSGSRRKNMANADSLLQFKAVESIPSRSLSRPSTPAWVLSGLAAVQTAVVPVPDSTEGSADAPALVSAGVQLDASALVSAGGQPEAPAPVSAGGQPDTSVPALVPPFKSTKPAHLLGFLWGILSEISCVPASVPVLGSSAASLGPSAASLGSPAASLDSSSPHTAFQDSSGFCTASQDSSGSCTVSQSDFEFKSPEFHPAATSSVPQPAATSLVPQPAAKPPS</sequence>
<evidence type="ECO:0000256" key="1">
    <source>
        <dbReference type="SAM" id="MobiDB-lite"/>
    </source>
</evidence>
<feature type="compositionally biased region" description="Polar residues" evidence="1">
    <location>
        <begin position="341"/>
        <end position="354"/>
    </location>
</feature>
<organism evidence="2 3">
    <name type="scientific">Ataeniobius toweri</name>
    <dbReference type="NCBI Taxonomy" id="208326"/>
    <lineage>
        <taxon>Eukaryota</taxon>
        <taxon>Metazoa</taxon>
        <taxon>Chordata</taxon>
        <taxon>Craniata</taxon>
        <taxon>Vertebrata</taxon>
        <taxon>Euteleostomi</taxon>
        <taxon>Actinopterygii</taxon>
        <taxon>Neopterygii</taxon>
        <taxon>Teleostei</taxon>
        <taxon>Neoteleostei</taxon>
        <taxon>Acanthomorphata</taxon>
        <taxon>Ovalentaria</taxon>
        <taxon>Atherinomorphae</taxon>
        <taxon>Cyprinodontiformes</taxon>
        <taxon>Goodeidae</taxon>
        <taxon>Ataeniobius</taxon>
    </lineage>
</organism>
<evidence type="ECO:0000313" key="3">
    <source>
        <dbReference type="Proteomes" id="UP001345963"/>
    </source>
</evidence>
<gene>
    <name evidence="2" type="ORF">ATANTOWER_028678</name>
</gene>
<comment type="caution">
    <text evidence="2">The sequence shown here is derived from an EMBL/GenBank/DDBJ whole genome shotgun (WGS) entry which is preliminary data.</text>
</comment>
<feature type="compositionally biased region" description="Basic and acidic residues" evidence="1">
    <location>
        <begin position="103"/>
        <end position="115"/>
    </location>
</feature>